<keyword evidence="1" id="KW-1133">Transmembrane helix</keyword>
<reference evidence="2 3" key="1">
    <citation type="submission" date="2019-07" db="EMBL/GenBank/DDBJ databases">
        <title>Whole genome shotgun sequence of Alkalibacillus haloalkaliphilus NBRC 103110.</title>
        <authorList>
            <person name="Hosoyama A."/>
            <person name="Uohara A."/>
            <person name="Ohji S."/>
            <person name="Ichikawa N."/>
        </authorList>
    </citation>
    <scope>NUCLEOTIDE SEQUENCE [LARGE SCALE GENOMIC DNA]</scope>
    <source>
        <strain evidence="2 3">NBRC 103110</strain>
    </source>
</reference>
<keyword evidence="1" id="KW-0812">Transmembrane</keyword>
<evidence type="ECO:0000313" key="3">
    <source>
        <dbReference type="Proteomes" id="UP000321440"/>
    </source>
</evidence>
<evidence type="ECO:0000313" key="2">
    <source>
        <dbReference type="EMBL" id="GEN46549.1"/>
    </source>
</evidence>
<protein>
    <recommendedName>
        <fullName evidence="4">ComG operon protein 7</fullName>
    </recommendedName>
</protein>
<name>A0A511W629_9BACI</name>
<evidence type="ECO:0008006" key="4">
    <source>
        <dbReference type="Google" id="ProtNLM"/>
    </source>
</evidence>
<sequence length="128" mass="14999">MKRYLHTLTLRNIKNEKGVIFPIMLFYLITISSSLVLLFSHTEYQKEQLQWSDEQLTIQNLINTAIHDILTGDFTPTSNEQTVEFDYRTGKVQVVYSTSDNKFINLKLQVVTNNAFNYEHSTIIMYNI</sequence>
<proteinExistence type="predicted"/>
<dbReference type="OrthoDB" id="2974382at2"/>
<dbReference type="AlphaFoldDB" id="A0A511W629"/>
<organism evidence="2 3">
    <name type="scientific">Alkalibacillus haloalkaliphilus</name>
    <dbReference type="NCBI Taxonomy" id="94136"/>
    <lineage>
        <taxon>Bacteria</taxon>
        <taxon>Bacillati</taxon>
        <taxon>Bacillota</taxon>
        <taxon>Bacilli</taxon>
        <taxon>Bacillales</taxon>
        <taxon>Bacillaceae</taxon>
        <taxon>Alkalibacillus</taxon>
    </lineage>
</organism>
<keyword evidence="1" id="KW-0472">Membrane</keyword>
<accession>A0A511W629</accession>
<comment type="caution">
    <text evidence="2">The sequence shown here is derived from an EMBL/GenBank/DDBJ whole genome shotgun (WGS) entry which is preliminary data.</text>
</comment>
<feature type="transmembrane region" description="Helical" evidence="1">
    <location>
        <begin position="20"/>
        <end position="39"/>
    </location>
</feature>
<keyword evidence="3" id="KW-1185">Reference proteome</keyword>
<evidence type="ECO:0000256" key="1">
    <source>
        <dbReference type="SAM" id="Phobius"/>
    </source>
</evidence>
<gene>
    <name evidence="2" type="ORF">AHA02nite_23250</name>
</gene>
<dbReference type="EMBL" id="BJYA01000015">
    <property type="protein sequence ID" value="GEN46549.1"/>
    <property type="molecule type" value="Genomic_DNA"/>
</dbReference>
<dbReference type="Proteomes" id="UP000321440">
    <property type="component" value="Unassembled WGS sequence"/>
</dbReference>